<dbReference type="Proteomes" id="UP000557772">
    <property type="component" value="Unassembled WGS sequence"/>
</dbReference>
<evidence type="ECO:0000313" key="1">
    <source>
        <dbReference type="EMBL" id="NNG39665.1"/>
    </source>
</evidence>
<dbReference type="EMBL" id="JABENB010000001">
    <property type="protein sequence ID" value="NNG39665.1"/>
    <property type="molecule type" value="Genomic_DNA"/>
</dbReference>
<keyword evidence="2" id="KW-1185">Reference proteome</keyword>
<evidence type="ECO:0000313" key="2">
    <source>
        <dbReference type="Proteomes" id="UP000557772"/>
    </source>
</evidence>
<reference evidence="1 2" key="1">
    <citation type="submission" date="2020-05" db="EMBL/GenBank/DDBJ databases">
        <title>Flexivirga sp. ID2601S isolated from air conditioner.</title>
        <authorList>
            <person name="Kim D.H."/>
        </authorList>
    </citation>
    <scope>NUCLEOTIDE SEQUENCE [LARGE SCALE GENOMIC DNA]</scope>
    <source>
        <strain evidence="1 2">ID2601S</strain>
    </source>
</reference>
<organism evidence="1 2">
    <name type="scientific">Flexivirga aerilata</name>
    <dbReference type="NCBI Taxonomy" id="1656889"/>
    <lineage>
        <taxon>Bacteria</taxon>
        <taxon>Bacillati</taxon>
        <taxon>Actinomycetota</taxon>
        <taxon>Actinomycetes</taxon>
        <taxon>Micrococcales</taxon>
        <taxon>Dermacoccaceae</taxon>
        <taxon>Flexivirga</taxon>
    </lineage>
</organism>
<dbReference type="RefSeq" id="WP_171154614.1">
    <property type="nucleotide sequence ID" value="NZ_JABENB010000001.1"/>
</dbReference>
<protein>
    <submittedName>
        <fullName evidence="1">Uncharacterized protein</fullName>
    </submittedName>
</protein>
<dbReference type="AlphaFoldDB" id="A0A849AGU6"/>
<name>A0A849AGU6_9MICO</name>
<sequence length="100" mass="10794">MTADAQTTLSVTVEPQGLLSRLGAQPVVRVDSREHPARWGEPVTLAVQPGDHRAKAFYRYRGSKREIAPAGRTIAVGAGEHVRLVARVDGDDGAPTLRRV</sequence>
<comment type="caution">
    <text evidence="1">The sequence shown here is derived from an EMBL/GenBank/DDBJ whole genome shotgun (WGS) entry which is preliminary data.</text>
</comment>
<accession>A0A849AGU6</accession>
<gene>
    <name evidence="1" type="ORF">HJ588_10320</name>
</gene>
<proteinExistence type="predicted"/>